<dbReference type="PROSITE" id="PS51399">
    <property type="entry name" value="SEP"/>
    <property type="match status" value="1"/>
</dbReference>
<keyword evidence="3" id="KW-0175">Coiled coil</keyword>
<keyword evidence="2" id="KW-0963">Cytoplasm</keyword>
<dbReference type="SUPFAM" id="SSF102848">
    <property type="entry name" value="NSFL1 (p97 ATPase) cofactor p47, SEP domain"/>
    <property type="match status" value="1"/>
</dbReference>
<proteinExistence type="predicted"/>
<evidence type="ECO:0000256" key="7">
    <source>
        <dbReference type="ARBA" id="ARBA00073759"/>
    </source>
</evidence>
<comment type="subunit">
    <text evidence="6">Interacts with GNA12, GNA13, RND1, RND2 and RND3.</text>
</comment>
<dbReference type="GO" id="GO:0005856">
    <property type="term" value="C:cytoskeleton"/>
    <property type="evidence" value="ECO:0007669"/>
    <property type="project" value="UniProtKB-SubCell"/>
</dbReference>
<reference evidence="11" key="3">
    <citation type="submission" date="2025-09" db="UniProtKB">
        <authorList>
            <consortium name="Ensembl"/>
        </authorList>
    </citation>
    <scope>IDENTIFICATION</scope>
</reference>
<evidence type="ECO:0000256" key="6">
    <source>
        <dbReference type="ARBA" id="ARBA00062345"/>
    </source>
</evidence>
<evidence type="ECO:0000256" key="1">
    <source>
        <dbReference type="ARBA" id="ARBA00004245"/>
    </source>
</evidence>
<feature type="domain" description="SEP" evidence="10">
    <location>
        <begin position="125"/>
        <end position="192"/>
    </location>
</feature>
<dbReference type="InterPro" id="IPR036241">
    <property type="entry name" value="NSFL1C_SEP_dom_sf"/>
</dbReference>
<dbReference type="Gene3D" id="3.30.420.210">
    <property type="entry name" value="SEP domain"/>
    <property type="match status" value="1"/>
</dbReference>
<sequence>MFNSSAPLFFVFPSLNLKHSSSSISYFPPFPYFLNYPHFSLQRFLNDYGLIWVGEGPDSSDELEPLIEERVYSRKNTWTPEDNILSGTPINLDLIFENLKDLNILAGEGESKVEHTTGGARLKQRRAIPLTFYQNGIVMFNGPFRPYEEPSTQRCLRDIMDGYFPSELQRRYPDGVPFQVCLFHFPTASIYVIYIYSLQKWDFLIKNVA</sequence>
<organism evidence="11 12">
    <name type="scientific">Anolis carolinensis</name>
    <name type="common">Green anole</name>
    <name type="synonym">American chameleon</name>
    <dbReference type="NCBI Taxonomy" id="28377"/>
    <lineage>
        <taxon>Eukaryota</taxon>
        <taxon>Metazoa</taxon>
        <taxon>Chordata</taxon>
        <taxon>Craniata</taxon>
        <taxon>Vertebrata</taxon>
        <taxon>Euteleostomi</taxon>
        <taxon>Lepidosauria</taxon>
        <taxon>Squamata</taxon>
        <taxon>Bifurcata</taxon>
        <taxon>Unidentata</taxon>
        <taxon>Episquamata</taxon>
        <taxon>Toxicofera</taxon>
        <taxon>Iguania</taxon>
        <taxon>Dactyloidae</taxon>
        <taxon>Anolis</taxon>
    </lineage>
</organism>
<name>A0A803THX8_ANOCA</name>
<reference evidence="11" key="2">
    <citation type="submission" date="2025-08" db="UniProtKB">
        <authorList>
            <consortium name="Ensembl"/>
        </authorList>
    </citation>
    <scope>IDENTIFICATION</scope>
</reference>
<evidence type="ECO:0000256" key="5">
    <source>
        <dbReference type="ARBA" id="ARBA00059434"/>
    </source>
</evidence>
<comment type="function">
    <text evidence="5">May be involved in the reorganization of actin cytoskeleton mediated by RND1, RND2 and RND3. Promotes RHOA activation mediated by GNA12 and GNA13.</text>
</comment>
<keyword evidence="12" id="KW-1185">Reference proteome</keyword>
<dbReference type="AlphaFoldDB" id="A0A803THX8"/>
<evidence type="ECO:0000256" key="8">
    <source>
        <dbReference type="ARBA" id="ARBA00075811"/>
    </source>
</evidence>
<dbReference type="Proteomes" id="UP000001646">
    <property type="component" value="Unplaced"/>
</dbReference>
<evidence type="ECO:0000259" key="10">
    <source>
        <dbReference type="PROSITE" id="PS51399"/>
    </source>
</evidence>
<evidence type="ECO:0000313" key="11">
    <source>
        <dbReference type="Ensembl" id="ENSACAP00000034818.1"/>
    </source>
</evidence>
<evidence type="ECO:0000256" key="4">
    <source>
        <dbReference type="ARBA" id="ARBA00023212"/>
    </source>
</evidence>
<protein>
    <recommendedName>
        <fullName evidence="7">UBX domain-containing protein 11</fullName>
    </recommendedName>
    <alternativeName>
        <fullName evidence="9">Socius</fullName>
    </alternativeName>
    <alternativeName>
        <fullName evidence="8">UBX domain-containing protein 5</fullName>
    </alternativeName>
</protein>
<evidence type="ECO:0000313" key="12">
    <source>
        <dbReference type="Proteomes" id="UP000001646"/>
    </source>
</evidence>
<dbReference type="FunFam" id="3.30.420.210:FF:000003">
    <property type="entry name" value="UBX domain protein 11"/>
    <property type="match status" value="1"/>
</dbReference>
<evidence type="ECO:0000256" key="2">
    <source>
        <dbReference type="ARBA" id="ARBA00022490"/>
    </source>
</evidence>
<dbReference type="GeneTree" id="ENSGT00520000055567"/>
<dbReference type="InterPro" id="IPR012989">
    <property type="entry name" value="SEP_domain"/>
</dbReference>
<reference evidence="11" key="1">
    <citation type="submission" date="2009-12" db="EMBL/GenBank/DDBJ databases">
        <title>The Genome Sequence of Anolis carolinensis (Green Anole Lizard).</title>
        <authorList>
            <consortium name="The Genome Sequencing Platform"/>
            <person name="Di Palma F."/>
            <person name="Alfoldi J."/>
            <person name="Heiman D."/>
            <person name="Young S."/>
            <person name="Grabherr M."/>
            <person name="Johnson J."/>
            <person name="Lander E.S."/>
            <person name="Lindblad-Toh K."/>
        </authorList>
    </citation>
    <scope>NUCLEOTIDE SEQUENCE [LARGE SCALE GENOMIC DNA]</scope>
    <source>
        <strain evidence="11">JBL SC #1</strain>
    </source>
</reference>
<accession>A0A803THX8</accession>
<dbReference type="PANTHER" id="PTHR23333">
    <property type="entry name" value="UBX DOMAIN CONTAINING PROTEIN"/>
    <property type="match status" value="1"/>
</dbReference>
<comment type="subcellular location">
    <subcellularLocation>
        <location evidence="1">Cytoplasm</location>
        <location evidence="1">Cytoskeleton</location>
    </subcellularLocation>
</comment>
<evidence type="ECO:0000256" key="3">
    <source>
        <dbReference type="ARBA" id="ARBA00023054"/>
    </source>
</evidence>
<dbReference type="Ensembl" id="ENSACAT00000058748.1">
    <property type="protein sequence ID" value="ENSACAP00000034818.1"/>
    <property type="gene ID" value="ENSACAG00000040159.1"/>
</dbReference>
<dbReference type="InParanoid" id="A0A803THX8"/>
<keyword evidence="4" id="KW-0206">Cytoskeleton</keyword>
<dbReference type="Pfam" id="PF08059">
    <property type="entry name" value="SEP"/>
    <property type="match status" value="1"/>
</dbReference>
<evidence type="ECO:0000256" key="9">
    <source>
        <dbReference type="ARBA" id="ARBA00081109"/>
    </source>
</evidence>
<dbReference type="PANTHER" id="PTHR23333:SF4">
    <property type="entry name" value="UBX DOMAIN-CONTAINING PROTEIN 11"/>
    <property type="match status" value="1"/>
</dbReference>